<dbReference type="InterPro" id="IPR006685">
    <property type="entry name" value="MscS_channel_2nd"/>
</dbReference>
<evidence type="ECO:0000256" key="6">
    <source>
        <dbReference type="ARBA" id="ARBA00023016"/>
    </source>
</evidence>
<feature type="transmembrane region" description="Helical" evidence="10">
    <location>
        <begin position="173"/>
        <end position="190"/>
    </location>
</feature>
<dbReference type="FunFam" id="2.30.30.60:FF:000002">
    <property type="entry name" value="Mechanosensitive ion channel family protein"/>
    <property type="match status" value="1"/>
</dbReference>
<dbReference type="InterPro" id="IPR023408">
    <property type="entry name" value="MscS_beta-dom_sf"/>
</dbReference>
<dbReference type="GO" id="GO:0008381">
    <property type="term" value="F:mechanosensitive monoatomic ion channel activity"/>
    <property type="evidence" value="ECO:0007669"/>
    <property type="project" value="InterPro"/>
</dbReference>
<keyword evidence="5 10" id="KW-1133">Transmembrane helix</keyword>
<evidence type="ECO:0000256" key="1">
    <source>
        <dbReference type="ARBA" id="ARBA00004429"/>
    </source>
</evidence>
<accession>A0A9D2RJ67</accession>
<evidence type="ECO:0000256" key="3">
    <source>
        <dbReference type="ARBA" id="ARBA00022519"/>
    </source>
</evidence>
<feature type="transmembrane region" description="Helical" evidence="10">
    <location>
        <begin position="102"/>
        <end position="126"/>
    </location>
</feature>
<dbReference type="EMBL" id="DWYR01000016">
    <property type="protein sequence ID" value="HJA99183.1"/>
    <property type="molecule type" value="Genomic_DNA"/>
</dbReference>
<dbReference type="PANTHER" id="PTHR30414:SF0">
    <property type="entry name" value="MINICONDUCTANCE MECHANOSENSITIVE CHANNEL YBDG"/>
    <property type="match status" value="1"/>
</dbReference>
<feature type="domain" description="Mechanosensitive ion channel MscS" evidence="11">
    <location>
        <begin position="192"/>
        <end position="260"/>
    </location>
</feature>
<dbReference type="SUPFAM" id="SSF50182">
    <property type="entry name" value="Sm-like ribonucleoproteins"/>
    <property type="match status" value="1"/>
</dbReference>
<keyword evidence="7 10" id="KW-0472">Membrane</keyword>
<comment type="caution">
    <text evidence="12">The sequence shown here is derived from an EMBL/GenBank/DDBJ whole genome shotgun (WGS) entry which is preliminary data.</text>
</comment>
<feature type="transmembrane region" description="Helical" evidence="10">
    <location>
        <begin position="75"/>
        <end position="96"/>
    </location>
</feature>
<dbReference type="InterPro" id="IPR030192">
    <property type="entry name" value="YbdG"/>
</dbReference>
<evidence type="ECO:0000256" key="10">
    <source>
        <dbReference type="SAM" id="Phobius"/>
    </source>
</evidence>
<dbReference type="Proteomes" id="UP000824259">
    <property type="component" value="Unassembled WGS sequence"/>
</dbReference>
<evidence type="ECO:0000256" key="7">
    <source>
        <dbReference type="ARBA" id="ARBA00023136"/>
    </source>
</evidence>
<dbReference type="GO" id="GO:0005886">
    <property type="term" value="C:plasma membrane"/>
    <property type="evidence" value="ECO:0007669"/>
    <property type="project" value="UniProtKB-SubCell"/>
</dbReference>
<proteinExistence type="predicted"/>
<gene>
    <name evidence="12" type="ORF">H9779_06260</name>
</gene>
<evidence type="ECO:0000313" key="13">
    <source>
        <dbReference type="Proteomes" id="UP000824259"/>
    </source>
</evidence>
<dbReference type="InterPro" id="IPR010920">
    <property type="entry name" value="LSM_dom_sf"/>
</dbReference>
<dbReference type="GO" id="GO:0071470">
    <property type="term" value="P:cellular response to osmotic stress"/>
    <property type="evidence" value="ECO:0007669"/>
    <property type="project" value="InterPro"/>
</dbReference>
<comment type="subcellular location">
    <subcellularLocation>
        <location evidence="1">Cell inner membrane</location>
        <topology evidence="1">Multi-pass membrane protein</topology>
    </subcellularLocation>
</comment>
<dbReference type="Gene3D" id="2.30.30.60">
    <property type="match status" value="1"/>
</dbReference>
<evidence type="ECO:0000313" key="12">
    <source>
        <dbReference type="EMBL" id="HJA99183.1"/>
    </source>
</evidence>
<keyword evidence="2" id="KW-1003">Cell membrane</keyword>
<evidence type="ECO:0000256" key="5">
    <source>
        <dbReference type="ARBA" id="ARBA00022989"/>
    </source>
</evidence>
<reference evidence="12" key="1">
    <citation type="journal article" date="2021" name="PeerJ">
        <title>Extensive microbial diversity within the chicken gut microbiome revealed by metagenomics and culture.</title>
        <authorList>
            <person name="Gilroy R."/>
            <person name="Ravi A."/>
            <person name="Getino M."/>
            <person name="Pursley I."/>
            <person name="Horton D.L."/>
            <person name="Alikhan N.F."/>
            <person name="Baker D."/>
            <person name="Gharbi K."/>
            <person name="Hall N."/>
            <person name="Watson M."/>
            <person name="Adriaenssens E.M."/>
            <person name="Foster-Nyarko E."/>
            <person name="Jarju S."/>
            <person name="Secka A."/>
            <person name="Antonio M."/>
            <person name="Oren A."/>
            <person name="Chaudhuri R.R."/>
            <person name="La Ragione R."/>
            <person name="Hildebrand F."/>
            <person name="Pallen M.J."/>
        </authorList>
    </citation>
    <scope>NUCLEOTIDE SEQUENCE</scope>
    <source>
        <strain evidence="12">CHK169-11906</strain>
    </source>
</reference>
<protein>
    <recommendedName>
        <fullName evidence="8">Mechanosensing system component YbdG</fullName>
    </recommendedName>
    <alternativeName>
        <fullName evidence="9">Mechanosensitive channel homolog YbdG</fullName>
    </alternativeName>
</protein>
<name>A0A9D2RJ67_9BACT</name>
<evidence type="ECO:0000256" key="2">
    <source>
        <dbReference type="ARBA" id="ARBA00022475"/>
    </source>
</evidence>
<organism evidence="12 13">
    <name type="scientific">Candidatus Alistipes avicola</name>
    <dbReference type="NCBI Taxonomy" id="2838432"/>
    <lineage>
        <taxon>Bacteria</taxon>
        <taxon>Pseudomonadati</taxon>
        <taxon>Bacteroidota</taxon>
        <taxon>Bacteroidia</taxon>
        <taxon>Bacteroidales</taxon>
        <taxon>Rikenellaceae</taxon>
        <taxon>Alistipes</taxon>
    </lineage>
</organism>
<reference evidence="12" key="2">
    <citation type="submission" date="2021-04" db="EMBL/GenBank/DDBJ databases">
        <authorList>
            <person name="Gilroy R."/>
        </authorList>
    </citation>
    <scope>NUCLEOTIDE SEQUENCE</scope>
    <source>
        <strain evidence="12">CHK169-11906</strain>
    </source>
</reference>
<feature type="transmembrane region" description="Helical" evidence="10">
    <location>
        <begin position="147"/>
        <end position="167"/>
    </location>
</feature>
<keyword evidence="6" id="KW-0346">Stress response</keyword>
<sequence>MLQDTIRHWIDLLLVKTGLSPAGAEEAEPWILLLLILVIGIGLDFLFRILLLHVVRRVVKRTKIQWDDILFDDKVLRRMAHIVTPIIVAIMLPIAFPHGGYLLRITLRLITILIVIAVVRFVNTLLKAIFQLLEQRPSWQGKPLKGLMQTGQIITFLIGFILVVSILLDKSPAIFLTGLGASAAIVMLIFKDSILGFVSGIQLSANNMLNVGDWISMPKYGADGTVEEVSLTTVKVRNWDNTITTLPPYLLVSDSFQNWEGMRASGGRRVKRSINIDMTSIRFCTPEMLERFSKIDLIKEYIAETQQEVEQYNKELGIAPDLGHINGLNQTNIGVFRNYLTLYLRRQKNVNQEMTLMVRQLQPTATGLPIELYFFTDTVNWIPYEKIQSDIFDHVYAIIPEFDLRVFQEPTGNDLRTLKETLDKQ</sequence>
<dbReference type="PANTHER" id="PTHR30414">
    <property type="entry name" value="MINICONDUCTANCE MECHANOSENSITIVE CHANNEL YBDG"/>
    <property type="match status" value="1"/>
</dbReference>
<evidence type="ECO:0000256" key="4">
    <source>
        <dbReference type="ARBA" id="ARBA00022692"/>
    </source>
</evidence>
<dbReference type="Pfam" id="PF00924">
    <property type="entry name" value="MS_channel_2nd"/>
    <property type="match status" value="1"/>
</dbReference>
<evidence type="ECO:0000256" key="8">
    <source>
        <dbReference type="ARBA" id="ARBA00093630"/>
    </source>
</evidence>
<evidence type="ECO:0000256" key="9">
    <source>
        <dbReference type="ARBA" id="ARBA00093659"/>
    </source>
</evidence>
<keyword evidence="3" id="KW-0997">Cell inner membrane</keyword>
<keyword evidence="4 10" id="KW-0812">Transmembrane</keyword>
<dbReference type="AlphaFoldDB" id="A0A9D2RJ67"/>
<feature type="transmembrane region" description="Helical" evidence="10">
    <location>
        <begin position="30"/>
        <end position="55"/>
    </location>
</feature>
<evidence type="ECO:0000259" key="11">
    <source>
        <dbReference type="Pfam" id="PF00924"/>
    </source>
</evidence>